<evidence type="ECO:0000256" key="4">
    <source>
        <dbReference type="ARBA" id="ARBA00022741"/>
    </source>
</evidence>
<dbReference type="Pfam" id="PF06472">
    <property type="entry name" value="ABC_membrane_2"/>
    <property type="match status" value="1"/>
</dbReference>
<feature type="transmembrane region" description="Helical" evidence="9">
    <location>
        <begin position="45"/>
        <end position="65"/>
    </location>
</feature>
<feature type="domain" description="ABC transporter" evidence="11">
    <location>
        <begin position="343"/>
        <end position="557"/>
    </location>
</feature>
<dbReference type="GO" id="GO:0016887">
    <property type="term" value="F:ATP hydrolysis activity"/>
    <property type="evidence" value="ECO:0007669"/>
    <property type="project" value="InterPro"/>
</dbReference>
<evidence type="ECO:0000256" key="10">
    <source>
        <dbReference type="SAM" id="SignalP"/>
    </source>
</evidence>
<keyword evidence="6 9" id="KW-1133">Transmembrane helix</keyword>
<evidence type="ECO:0000313" key="12">
    <source>
        <dbReference type="Ensembl" id="ENSBJAP00000014550.1"/>
    </source>
</evidence>
<keyword evidence="3 9" id="KW-0812">Transmembrane</keyword>
<dbReference type="GO" id="GO:0005324">
    <property type="term" value="F:long-chain fatty acid transmembrane transporter activity"/>
    <property type="evidence" value="ECO:0007669"/>
    <property type="project" value="TreeGrafter"/>
</dbReference>
<accession>A0A8C0HMC6</accession>
<evidence type="ECO:0000256" key="8">
    <source>
        <dbReference type="SAM" id="MobiDB-lite"/>
    </source>
</evidence>
<keyword evidence="7 9" id="KW-0472">Membrane</keyword>
<dbReference type="GO" id="GO:0006635">
    <property type="term" value="P:fatty acid beta-oxidation"/>
    <property type="evidence" value="ECO:0007669"/>
    <property type="project" value="TreeGrafter"/>
</dbReference>
<dbReference type="InterPro" id="IPR050835">
    <property type="entry name" value="ABC_transporter_sub-D"/>
</dbReference>
<evidence type="ECO:0000256" key="3">
    <source>
        <dbReference type="ARBA" id="ARBA00022692"/>
    </source>
</evidence>
<evidence type="ECO:0000256" key="7">
    <source>
        <dbReference type="ARBA" id="ARBA00023136"/>
    </source>
</evidence>
<reference evidence="12" key="2">
    <citation type="submission" date="2025-09" db="UniProtKB">
        <authorList>
            <consortium name="Ensembl"/>
        </authorList>
    </citation>
    <scope>IDENTIFICATION</scope>
</reference>
<dbReference type="PROSITE" id="PS50893">
    <property type="entry name" value="ABC_TRANSPORTER_2"/>
    <property type="match status" value="1"/>
</dbReference>
<dbReference type="SUPFAM" id="SSF90123">
    <property type="entry name" value="ABC transporter transmembrane region"/>
    <property type="match status" value="1"/>
</dbReference>
<dbReference type="InterPro" id="IPR036640">
    <property type="entry name" value="ABC1_TM_sf"/>
</dbReference>
<comment type="similarity">
    <text evidence="1">Belongs to the ABC transporter superfamily. ABCD family. Peroxisomal fatty acyl CoA transporter (TC 3.A.1.203) subfamily.</text>
</comment>
<dbReference type="GO" id="GO:0007031">
    <property type="term" value="P:peroxisome organization"/>
    <property type="evidence" value="ECO:0007669"/>
    <property type="project" value="TreeGrafter"/>
</dbReference>
<dbReference type="AlphaFoldDB" id="A0A8C0HMC6"/>
<dbReference type="GO" id="GO:0005524">
    <property type="term" value="F:ATP binding"/>
    <property type="evidence" value="ECO:0007669"/>
    <property type="project" value="UniProtKB-KW"/>
</dbReference>
<feature type="transmembrane region" description="Helical" evidence="9">
    <location>
        <begin position="151"/>
        <end position="173"/>
    </location>
</feature>
<dbReference type="Pfam" id="PF00005">
    <property type="entry name" value="ABC_tran"/>
    <property type="match status" value="1"/>
</dbReference>
<feature type="transmembrane region" description="Helical" evidence="9">
    <location>
        <begin position="223"/>
        <end position="249"/>
    </location>
</feature>
<dbReference type="InterPro" id="IPR011527">
    <property type="entry name" value="ABC1_TM_dom"/>
</dbReference>
<dbReference type="GO" id="GO:0005778">
    <property type="term" value="C:peroxisomal membrane"/>
    <property type="evidence" value="ECO:0007669"/>
    <property type="project" value="TreeGrafter"/>
</dbReference>
<dbReference type="GO" id="GO:0042760">
    <property type="term" value="P:very long-chain fatty acid catabolic process"/>
    <property type="evidence" value="ECO:0007669"/>
    <property type="project" value="TreeGrafter"/>
</dbReference>
<dbReference type="SMART" id="SM00382">
    <property type="entry name" value="AAA"/>
    <property type="match status" value="1"/>
</dbReference>
<keyword evidence="2" id="KW-0813">Transport</keyword>
<proteinExistence type="inferred from homology"/>
<reference evidence="12" key="1">
    <citation type="submission" date="2025-08" db="UniProtKB">
        <authorList>
            <consortium name="Ensembl"/>
        </authorList>
    </citation>
    <scope>IDENTIFICATION</scope>
</reference>
<feature type="region of interest" description="Disordered" evidence="8">
    <location>
        <begin position="528"/>
        <end position="577"/>
    </location>
</feature>
<dbReference type="InterPro" id="IPR003593">
    <property type="entry name" value="AAA+_ATPase"/>
</dbReference>
<dbReference type="SUPFAM" id="SSF52540">
    <property type="entry name" value="P-loop containing nucleoside triphosphate hydrolases"/>
    <property type="match status" value="1"/>
</dbReference>
<dbReference type="InterPro" id="IPR017871">
    <property type="entry name" value="ABC_transporter-like_CS"/>
</dbReference>
<dbReference type="Ensembl" id="ENSBJAT00000014946.1">
    <property type="protein sequence ID" value="ENSBJAP00000014550.1"/>
    <property type="gene ID" value="ENSBJAG00000009624.1"/>
</dbReference>
<dbReference type="InterPro" id="IPR027417">
    <property type="entry name" value="P-loop_NTPase"/>
</dbReference>
<protein>
    <submittedName>
        <fullName evidence="12">ATP binding cassette subfamily D member 4</fullName>
    </submittedName>
</protein>
<dbReference type="GO" id="GO:0015910">
    <property type="term" value="P:long-chain fatty acid import into peroxisome"/>
    <property type="evidence" value="ECO:0007669"/>
    <property type="project" value="TreeGrafter"/>
</dbReference>
<dbReference type="GO" id="GO:0140359">
    <property type="term" value="F:ABC-type transporter activity"/>
    <property type="evidence" value="ECO:0007669"/>
    <property type="project" value="InterPro"/>
</dbReference>
<dbReference type="Gene3D" id="1.20.1560.10">
    <property type="entry name" value="ABC transporter type 1, transmembrane domain"/>
    <property type="match status" value="1"/>
</dbReference>
<keyword evidence="10" id="KW-0732">Signal</keyword>
<organism evidence="12 13">
    <name type="scientific">Buteo japonicus</name>
    <dbReference type="NCBI Taxonomy" id="224669"/>
    <lineage>
        <taxon>Eukaryota</taxon>
        <taxon>Metazoa</taxon>
        <taxon>Chordata</taxon>
        <taxon>Craniata</taxon>
        <taxon>Vertebrata</taxon>
        <taxon>Euteleostomi</taxon>
        <taxon>Archelosauria</taxon>
        <taxon>Archosauria</taxon>
        <taxon>Dinosauria</taxon>
        <taxon>Saurischia</taxon>
        <taxon>Theropoda</taxon>
        <taxon>Coelurosauria</taxon>
        <taxon>Aves</taxon>
        <taxon>Neognathae</taxon>
        <taxon>Neoaves</taxon>
        <taxon>Telluraves</taxon>
        <taxon>Accipitrimorphae</taxon>
        <taxon>Accipitriformes</taxon>
        <taxon>Accipitridae</taxon>
        <taxon>Accipitrinae</taxon>
        <taxon>Buteo</taxon>
    </lineage>
</organism>
<evidence type="ECO:0000313" key="13">
    <source>
        <dbReference type="Proteomes" id="UP000694555"/>
    </source>
</evidence>
<dbReference type="Proteomes" id="UP000694555">
    <property type="component" value="Unplaced"/>
</dbReference>
<evidence type="ECO:0000259" key="11">
    <source>
        <dbReference type="PROSITE" id="PS50893"/>
    </source>
</evidence>
<name>A0A8C0HMC6_9AVES</name>
<keyword evidence="13" id="KW-1185">Reference proteome</keyword>
<dbReference type="PANTHER" id="PTHR11384:SF59">
    <property type="entry name" value="LYSOSOMAL COBALAMIN TRANSPORTER ABCD4"/>
    <property type="match status" value="1"/>
</dbReference>
<dbReference type="PANTHER" id="PTHR11384">
    <property type="entry name" value="ATP-BINDING CASSETTE, SUB-FAMILY D MEMBER"/>
    <property type="match status" value="1"/>
</dbReference>
<feature type="signal peptide" evidence="10">
    <location>
        <begin position="1"/>
        <end position="21"/>
    </location>
</feature>
<sequence>FPGWPSPSALMFLTLLGGALLEQLVIYQVGVIPSRYYEVLGNKDFSGFKTLTAVALTLIVVNSTLKSFDQFICNMMYVSWRKSLTEYLHSCYFQGQVYYSLHVLREDIDNPDQRISQDVERFCRQLSSMASKLIISPFTLAYYTYQCFHSTGWLGPVSIFGYFIIGTIVNKVLMSPIVSKLVQQEKLEGDFSAMYAATSLHMRTDRRLQSLLQTQRELIGKELWLYIGINTFDYLGSILSYVIIAIPIFSGVYGDLSPTELSALVSKNAFVSIYLIGCFSQLIDLSSTVTDVAGYTHRIGELQETLLSLGRKKNNNYSEAKASWDLDGHSGEDPVPRDTAFLLERMTLSVPSSGKLLIKDLSLRISQGNSVMIVGNTGTGKTSLLRVLGGLWESTQGSIKMLTCFGPRGVVFLPQRPFFTDGSLREQVRSADDERIVRFLELAGLVTLFIEGDFESQPCCRYDILSPGEMQRLSFARLFYLQPKYAVLDEATSALTEEVEHELYRVCLQLGMTLISVGHRASLEKVRQGDSAPCLPGGGKKGEVERGPGEQRGVTEVGKPHGGRTYPHRNIPQSLCY</sequence>
<evidence type="ECO:0000256" key="6">
    <source>
        <dbReference type="ARBA" id="ARBA00022989"/>
    </source>
</evidence>
<dbReference type="Gene3D" id="3.40.50.300">
    <property type="entry name" value="P-loop containing nucleotide triphosphate hydrolases"/>
    <property type="match status" value="1"/>
</dbReference>
<evidence type="ECO:0000256" key="2">
    <source>
        <dbReference type="ARBA" id="ARBA00022448"/>
    </source>
</evidence>
<evidence type="ECO:0000256" key="1">
    <source>
        <dbReference type="ARBA" id="ARBA00008575"/>
    </source>
</evidence>
<keyword evidence="5" id="KW-0067">ATP-binding</keyword>
<evidence type="ECO:0000256" key="5">
    <source>
        <dbReference type="ARBA" id="ARBA00022840"/>
    </source>
</evidence>
<keyword evidence="4" id="KW-0547">Nucleotide-binding</keyword>
<evidence type="ECO:0000256" key="9">
    <source>
        <dbReference type="SAM" id="Phobius"/>
    </source>
</evidence>
<feature type="chain" id="PRO_5034940825" evidence="10">
    <location>
        <begin position="22"/>
        <end position="577"/>
    </location>
</feature>
<dbReference type="CDD" id="cd03223">
    <property type="entry name" value="ABCD_peroxisomal_ALDP"/>
    <property type="match status" value="1"/>
</dbReference>
<dbReference type="InterPro" id="IPR003439">
    <property type="entry name" value="ABC_transporter-like_ATP-bd"/>
</dbReference>
<feature type="compositionally biased region" description="Basic and acidic residues" evidence="8">
    <location>
        <begin position="540"/>
        <end position="549"/>
    </location>
</feature>
<dbReference type="PROSITE" id="PS00211">
    <property type="entry name" value="ABC_TRANSPORTER_1"/>
    <property type="match status" value="1"/>
</dbReference>